<feature type="domain" description="Tyr recombinase" evidence="5">
    <location>
        <begin position="197"/>
        <end position="369"/>
    </location>
</feature>
<keyword evidence="3" id="KW-0238">DNA-binding</keyword>
<keyword evidence="2" id="KW-0229">DNA integration</keyword>
<gene>
    <name evidence="6" type="ORF">AA12717_1035</name>
</gene>
<dbReference type="InterPro" id="IPR004107">
    <property type="entry name" value="Integrase_SAM-like_N"/>
</dbReference>
<dbReference type="InterPro" id="IPR025166">
    <property type="entry name" value="Integrase_DNA_bind_dom"/>
</dbReference>
<proteinExistence type="inferred from homology"/>
<dbReference type="InterPro" id="IPR011010">
    <property type="entry name" value="DNA_brk_join_enz"/>
</dbReference>
<name>A0ABQ0P4G7_9PROT</name>
<evidence type="ECO:0000313" key="7">
    <source>
        <dbReference type="Proteomes" id="UP001060895"/>
    </source>
</evidence>
<dbReference type="InterPro" id="IPR002104">
    <property type="entry name" value="Integrase_catalytic"/>
</dbReference>
<evidence type="ECO:0000259" key="5">
    <source>
        <dbReference type="PROSITE" id="PS51898"/>
    </source>
</evidence>
<dbReference type="InterPro" id="IPR038488">
    <property type="entry name" value="Integrase_DNA-bd_sf"/>
</dbReference>
<evidence type="ECO:0000256" key="1">
    <source>
        <dbReference type="ARBA" id="ARBA00008857"/>
    </source>
</evidence>
<dbReference type="Proteomes" id="UP001060895">
    <property type="component" value="Unassembled WGS sequence"/>
</dbReference>
<dbReference type="Gene3D" id="1.10.150.130">
    <property type="match status" value="1"/>
</dbReference>
<dbReference type="Gene3D" id="3.30.160.390">
    <property type="entry name" value="Integrase, DNA-binding domain"/>
    <property type="match status" value="1"/>
</dbReference>
<dbReference type="EMBL" id="BAQP01000042">
    <property type="protein sequence ID" value="GBQ21913.1"/>
    <property type="molecule type" value="Genomic_DNA"/>
</dbReference>
<evidence type="ECO:0000256" key="3">
    <source>
        <dbReference type="ARBA" id="ARBA00023125"/>
    </source>
</evidence>
<protein>
    <submittedName>
        <fullName evidence="6">Integrase</fullName>
    </submittedName>
</protein>
<dbReference type="Pfam" id="PF00589">
    <property type="entry name" value="Phage_integrase"/>
    <property type="match status" value="1"/>
</dbReference>
<keyword evidence="4" id="KW-0233">DNA recombination</keyword>
<organism evidence="6 7">
    <name type="scientific">Gluconacetobacter sacchari DSM 12717</name>
    <dbReference type="NCBI Taxonomy" id="1307940"/>
    <lineage>
        <taxon>Bacteria</taxon>
        <taxon>Pseudomonadati</taxon>
        <taxon>Pseudomonadota</taxon>
        <taxon>Alphaproteobacteria</taxon>
        <taxon>Acetobacterales</taxon>
        <taxon>Acetobacteraceae</taxon>
        <taxon>Gluconacetobacter</taxon>
    </lineage>
</organism>
<evidence type="ECO:0000256" key="2">
    <source>
        <dbReference type="ARBA" id="ARBA00022908"/>
    </source>
</evidence>
<accession>A0ABQ0P4G7</accession>
<dbReference type="PANTHER" id="PTHR30629:SF2">
    <property type="entry name" value="PROPHAGE INTEGRASE INTS-RELATED"/>
    <property type="match status" value="1"/>
</dbReference>
<dbReference type="PANTHER" id="PTHR30629">
    <property type="entry name" value="PROPHAGE INTEGRASE"/>
    <property type="match status" value="1"/>
</dbReference>
<dbReference type="Pfam" id="PF13356">
    <property type="entry name" value="Arm-DNA-bind_3"/>
    <property type="match status" value="1"/>
</dbReference>
<dbReference type="Gene3D" id="1.10.443.10">
    <property type="entry name" value="Intergrase catalytic core"/>
    <property type="match status" value="1"/>
</dbReference>
<comment type="similarity">
    <text evidence="1">Belongs to the 'phage' integrase family.</text>
</comment>
<comment type="caution">
    <text evidence="6">The sequence shown here is derived from an EMBL/GenBank/DDBJ whole genome shotgun (WGS) entry which is preliminary data.</text>
</comment>
<evidence type="ECO:0000313" key="6">
    <source>
        <dbReference type="EMBL" id="GBQ21913.1"/>
    </source>
</evidence>
<keyword evidence="7" id="KW-1185">Reference proteome</keyword>
<dbReference type="InterPro" id="IPR013762">
    <property type="entry name" value="Integrase-like_cat_sf"/>
</dbReference>
<dbReference type="SUPFAM" id="SSF56349">
    <property type="entry name" value="DNA breaking-rejoining enzymes"/>
    <property type="match status" value="1"/>
</dbReference>
<dbReference type="RefSeq" id="WP_246387636.1">
    <property type="nucleotide sequence ID" value="NZ_BAQP01000042.1"/>
</dbReference>
<dbReference type="InterPro" id="IPR010998">
    <property type="entry name" value="Integrase_recombinase_N"/>
</dbReference>
<reference evidence="6" key="1">
    <citation type="submission" date="2013-04" db="EMBL/GenBank/DDBJ databases">
        <title>The genome sequencing project of 58 acetic acid bacteria.</title>
        <authorList>
            <person name="Okamoto-Kainuma A."/>
            <person name="Ishikawa M."/>
            <person name="Umino S."/>
            <person name="Koizumi Y."/>
            <person name="Shiwa Y."/>
            <person name="Yoshikawa H."/>
            <person name="Matsutani M."/>
            <person name="Matsushita K."/>
        </authorList>
    </citation>
    <scope>NUCLEOTIDE SEQUENCE</scope>
    <source>
        <strain evidence="6">DSM 12717</strain>
    </source>
</reference>
<dbReference type="PROSITE" id="PS51898">
    <property type="entry name" value="TYR_RECOMBINASE"/>
    <property type="match status" value="1"/>
</dbReference>
<dbReference type="CDD" id="cd00796">
    <property type="entry name" value="INT_Rci_Hp1_C"/>
    <property type="match status" value="1"/>
</dbReference>
<evidence type="ECO:0000256" key="4">
    <source>
        <dbReference type="ARBA" id="ARBA00023172"/>
    </source>
</evidence>
<dbReference type="Pfam" id="PF14659">
    <property type="entry name" value="Phage_int_SAM_3"/>
    <property type="match status" value="1"/>
</dbReference>
<dbReference type="InterPro" id="IPR050808">
    <property type="entry name" value="Phage_Integrase"/>
</dbReference>
<sequence>MVKITKRSVEAAAKTGKEYFLWDDELRGFGLRVHPSGRKIYLAQFRAGGRIRRVNIGPHGPITPDQARTEAMKHLSDVRLGSDPGAQRDRLRAAVTVKEFGQRFLDEHVASHCKPSTQYEYRRCVDLFIVPKLGTHKIIDVTRADVVELHQGLKETPYQANRVLGVLSIMFTLADTWGVRSDGINPCWKVKRYKEAKRERYLTPDELARLGKVLREADGEPEAATCIRLLLLTGCRLGEIQTLKWDYVDFRAGVLRLPASKTGAKIVPVGKAALDVLAEISRIEGNPYVITGQVEGKHLTDIQRPWRRLRARAGLDTLRIHDLRHSFASDALQLGADLTMIGRLLGHTQVQTTARYAHLKTDPVRTTANKVADAIASALGHVAPENRVNRAPVPVDTPLAILNDTAL</sequence>